<accession>A0ABP0XN25</accession>
<sequence>MVLCRQWTFYSEIQSSILGDVWQRYPKLNLVREAEANEREDQKMRQNEGEKCNIDNILEARGDIKEKIPLLLPLDNKTTVLLRQI</sequence>
<dbReference type="Proteomes" id="UP001497444">
    <property type="component" value="Chromosome 9"/>
</dbReference>
<organism evidence="1 2">
    <name type="scientific">Sphagnum jensenii</name>
    <dbReference type="NCBI Taxonomy" id="128206"/>
    <lineage>
        <taxon>Eukaryota</taxon>
        <taxon>Viridiplantae</taxon>
        <taxon>Streptophyta</taxon>
        <taxon>Embryophyta</taxon>
        <taxon>Bryophyta</taxon>
        <taxon>Sphagnophytina</taxon>
        <taxon>Sphagnopsida</taxon>
        <taxon>Sphagnales</taxon>
        <taxon>Sphagnaceae</taxon>
        <taxon>Sphagnum</taxon>
    </lineage>
</organism>
<gene>
    <name evidence="1" type="ORF">CSSPJE1EN1_LOCUS24611</name>
</gene>
<dbReference type="EMBL" id="OZ020104">
    <property type="protein sequence ID" value="CAK9279133.1"/>
    <property type="molecule type" value="Genomic_DNA"/>
</dbReference>
<keyword evidence="2" id="KW-1185">Reference proteome</keyword>
<evidence type="ECO:0000313" key="2">
    <source>
        <dbReference type="Proteomes" id="UP001497444"/>
    </source>
</evidence>
<reference evidence="1" key="1">
    <citation type="submission" date="2024-02" db="EMBL/GenBank/DDBJ databases">
        <authorList>
            <consortium name="ELIXIR-Norway"/>
            <consortium name="Elixir Norway"/>
        </authorList>
    </citation>
    <scope>NUCLEOTIDE SEQUENCE</scope>
</reference>
<evidence type="ECO:0000313" key="1">
    <source>
        <dbReference type="EMBL" id="CAK9279133.1"/>
    </source>
</evidence>
<proteinExistence type="predicted"/>
<name>A0ABP0XN25_9BRYO</name>
<protein>
    <submittedName>
        <fullName evidence="1">Uncharacterized protein</fullName>
    </submittedName>
</protein>